<protein>
    <recommendedName>
        <fullName evidence="1">DUF5641 domain-containing protein</fullName>
    </recommendedName>
</protein>
<sequence>MDLSKEIDVEQIEKYELRKVAMVNSTIVESPPENNLFERHSSFDKLIIITAGWSLIQSIKKRFGECWSKEYLGELQTRKKWKLPQSNLKRGQLVMLYHRPTGNGCSHLTTPKKTFF</sequence>
<dbReference type="InterPro" id="IPR040676">
    <property type="entry name" value="DUF5641"/>
</dbReference>
<dbReference type="AlphaFoldDB" id="A0A8X6JWD2"/>
<dbReference type="OrthoDB" id="8061911at2759"/>
<dbReference type="Proteomes" id="UP000887116">
    <property type="component" value="Unassembled WGS sequence"/>
</dbReference>
<accession>A0A8X6JWD2</accession>
<evidence type="ECO:0000259" key="1">
    <source>
        <dbReference type="Pfam" id="PF18701"/>
    </source>
</evidence>
<proteinExistence type="predicted"/>
<dbReference type="EMBL" id="BMAO01027911">
    <property type="protein sequence ID" value="GFR20466.1"/>
    <property type="molecule type" value="Genomic_DNA"/>
</dbReference>
<evidence type="ECO:0000313" key="3">
    <source>
        <dbReference type="Proteomes" id="UP000887116"/>
    </source>
</evidence>
<evidence type="ECO:0000313" key="2">
    <source>
        <dbReference type="EMBL" id="GFR20466.1"/>
    </source>
</evidence>
<organism evidence="2 3">
    <name type="scientific">Trichonephila clavata</name>
    <name type="common">Joro spider</name>
    <name type="synonym">Nephila clavata</name>
    <dbReference type="NCBI Taxonomy" id="2740835"/>
    <lineage>
        <taxon>Eukaryota</taxon>
        <taxon>Metazoa</taxon>
        <taxon>Ecdysozoa</taxon>
        <taxon>Arthropoda</taxon>
        <taxon>Chelicerata</taxon>
        <taxon>Arachnida</taxon>
        <taxon>Araneae</taxon>
        <taxon>Araneomorphae</taxon>
        <taxon>Entelegynae</taxon>
        <taxon>Araneoidea</taxon>
        <taxon>Nephilidae</taxon>
        <taxon>Trichonephila</taxon>
    </lineage>
</organism>
<feature type="domain" description="DUF5641" evidence="1">
    <location>
        <begin position="53"/>
        <end position="99"/>
    </location>
</feature>
<comment type="caution">
    <text evidence="2">The sequence shown here is derived from an EMBL/GenBank/DDBJ whole genome shotgun (WGS) entry which is preliminary data.</text>
</comment>
<dbReference type="Pfam" id="PF18701">
    <property type="entry name" value="DUF5641"/>
    <property type="match status" value="1"/>
</dbReference>
<keyword evidence="3" id="KW-1185">Reference proteome</keyword>
<reference evidence="2" key="1">
    <citation type="submission" date="2020-07" db="EMBL/GenBank/DDBJ databases">
        <title>Multicomponent nature underlies the extraordinary mechanical properties of spider dragline silk.</title>
        <authorList>
            <person name="Kono N."/>
            <person name="Nakamura H."/>
            <person name="Mori M."/>
            <person name="Yoshida Y."/>
            <person name="Ohtoshi R."/>
            <person name="Malay A.D."/>
            <person name="Moran D.A.P."/>
            <person name="Tomita M."/>
            <person name="Numata K."/>
            <person name="Arakawa K."/>
        </authorList>
    </citation>
    <scope>NUCLEOTIDE SEQUENCE</scope>
</reference>
<name>A0A8X6JWD2_TRICU</name>
<gene>
    <name evidence="2" type="ORF">TNCT_21871</name>
</gene>